<keyword evidence="1" id="KW-1133">Transmembrane helix</keyword>
<dbReference type="VEuPathDB" id="FungiDB:BDBG_16499"/>
<dbReference type="GeneID" id="42528596"/>
<dbReference type="Proteomes" id="UP000002038">
    <property type="component" value="Unassembled WGS sequence"/>
</dbReference>
<accession>A0A179UF06</accession>
<feature type="transmembrane region" description="Helical" evidence="1">
    <location>
        <begin position="20"/>
        <end position="40"/>
    </location>
</feature>
<dbReference type="RefSeq" id="XP_031576919.1">
    <property type="nucleotide sequence ID" value="XM_031724444.1"/>
</dbReference>
<keyword evidence="1" id="KW-0812">Transmembrane</keyword>
<keyword evidence="3" id="KW-1185">Reference proteome</keyword>
<gene>
    <name evidence="2" type="ORF">BDBG_16499</name>
</gene>
<evidence type="ECO:0000313" key="2">
    <source>
        <dbReference type="EMBL" id="OAT05849.1"/>
    </source>
</evidence>
<protein>
    <submittedName>
        <fullName evidence="2">Uncharacterized protein</fullName>
    </submittedName>
</protein>
<keyword evidence="1" id="KW-0472">Membrane</keyword>
<evidence type="ECO:0000313" key="3">
    <source>
        <dbReference type="Proteomes" id="UP000002038"/>
    </source>
</evidence>
<dbReference type="KEGG" id="bgh:BDBG_16499"/>
<organism evidence="2 3">
    <name type="scientific">Blastomyces gilchristii (strain SLH14081)</name>
    <name type="common">Blastomyces dermatitidis</name>
    <dbReference type="NCBI Taxonomy" id="559298"/>
    <lineage>
        <taxon>Eukaryota</taxon>
        <taxon>Fungi</taxon>
        <taxon>Dikarya</taxon>
        <taxon>Ascomycota</taxon>
        <taxon>Pezizomycotina</taxon>
        <taxon>Eurotiomycetes</taxon>
        <taxon>Eurotiomycetidae</taxon>
        <taxon>Onygenales</taxon>
        <taxon>Ajellomycetaceae</taxon>
        <taxon>Blastomyces</taxon>
    </lineage>
</organism>
<dbReference type="EMBL" id="GG657450">
    <property type="protein sequence ID" value="OAT05849.1"/>
    <property type="molecule type" value="Genomic_DNA"/>
</dbReference>
<sequence>MAERYLTNTIETMLCNHISYVLRILLPTAIVLTPIENIMAITPTRTSNECLVTFENQPRISLMGAIVAYFRGALSMRRLLMAKVMLAQSMPTVWYLPSRAVCYSVVARMDDPTVRIGILWAEPNKR</sequence>
<feature type="transmembrane region" description="Helical" evidence="1">
    <location>
        <begin position="60"/>
        <end position="80"/>
    </location>
</feature>
<reference evidence="3" key="1">
    <citation type="journal article" date="2015" name="PLoS Genet.">
        <title>The dynamic genome and transcriptome of the human fungal pathogen Blastomyces and close relative Emmonsia.</title>
        <authorList>
            <person name="Munoz J.F."/>
            <person name="Gauthier G.M."/>
            <person name="Desjardins C.A."/>
            <person name="Gallo J.E."/>
            <person name="Holder J."/>
            <person name="Sullivan T.D."/>
            <person name="Marty A.J."/>
            <person name="Carmen J.C."/>
            <person name="Chen Z."/>
            <person name="Ding L."/>
            <person name="Gujja S."/>
            <person name="Magrini V."/>
            <person name="Misas E."/>
            <person name="Mitreva M."/>
            <person name="Priest M."/>
            <person name="Saif S."/>
            <person name="Whiston E.A."/>
            <person name="Young S."/>
            <person name="Zeng Q."/>
            <person name="Goldman W.E."/>
            <person name="Mardis E.R."/>
            <person name="Taylor J.W."/>
            <person name="McEwen J.G."/>
            <person name="Clay O.K."/>
            <person name="Klein B.S."/>
            <person name="Cuomo C.A."/>
        </authorList>
    </citation>
    <scope>NUCLEOTIDE SEQUENCE [LARGE SCALE GENOMIC DNA]</scope>
    <source>
        <strain evidence="3">SLH14081</strain>
    </source>
</reference>
<evidence type="ECO:0000256" key="1">
    <source>
        <dbReference type="SAM" id="Phobius"/>
    </source>
</evidence>
<dbReference type="AlphaFoldDB" id="A0A179UF06"/>
<name>A0A179UF06_BLAGS</name>
<proteinExistence type="predicted"/>